<dbReference type="EMBL" id="AGZR01000005">
    <property type="protein sequence ID" value="EPD33520.1"/>
    <property type="molecule type" value="Genomic_DNA"/>
</dbReference>
<dbReference type="InterPro" id="IPR011990">
    <property type="entry name" value="TPR-like_helical_dom_sf"/>
</dbReference>
<dbReference type="SUPFAM" id="SSF48452">
    <property type="entry name" value="TPR-like"/>
    <property type="match status" value="2"/>
</dbReference>
<dbReference type="InterPro" id="IPR019734">
    <property type="entry name" value="TPR_rpt"/>
</dbReference>
<dbReference type="PATRIC" id="fig|883161.3.peg.1057"/>
<sequence>MPELLGQHESIARDLHDRVKALSGGCYDGPTVLMLRGASGVGKTAIIQRLYELLRLDKAEKSKDGYGQYWPELTSADGEADPLRGRAVLSPDLDSFIWKEDTLPTFGWWSFNCQELRNNQKLDVVATGKKQMATHLAPLSLAWWDASGALARAGKVLSEVVPQVRKDLQADAADTLLEYSLEALSIGIPLPATLTSWLGDVFRWFGKRRKNSKSLHRDVYMGEQHLKSKKDAGAELAEAIRSLTAKGLPGIVVIEDMHLMGPELRSLLTVLSEPDLKRPVMVIGTAWPEGMVEDDFEQWHSYMQENSDVQAQLIDVDVPSLKEDSLVELLLRFAPETSADVAKQVVEKLNTPLFLLLWITDPNVAIEIRLSGHKILLSDDFKLPDSVERVVESRWKALPEGVRNALTAAVAGNPLDPAQDILNRFVPTVIAEVTNEIYQESPESAHDAINKARNPIGWCKGSTEVANFADPLLTRHVRKTVQDRSTLKEHAQRFAQQACTHWLDDQREHLDLPSSSQVDAVVDWYLTFGGEGLPLTTAAAHIHVARRNIAAFDFSKAIEHFNFALGALGGDADVRDQIFVFRQIADCYYAMSEFTDAEAILSKLLPLQIKLDGQSHPDTLVVKLLHARLLLRSGDPLEAKPVLMHITAMLRERYSDEPVSADVVEAVYIPLVTLKGDVAFENWAYEEAIEFYEEGIGAATEIFGEDSPKTLMLQVKRLRAVNARNSSCDEAFDQGKALLARIREAVGEDSPAALEVEANVIFFGYHANQITDVEQAFRDLDGRIPESRIHATLRADMYIWAGDIALNEKRFADAQQWLSACLSIVHRHHGAYDPLGLRAAYQLGYALLQLEQFDEARSVVETLTENARIAVGATGSSTVRAEVLLSWIYQIQGRGAKAIERLTRVRAALTIDSSNGYTLIDLVDARLRELNNEMEYIEFYPLVQKKNGRFGRLSGTGVDSDPLWFIEGGKEFPEIANQVAVIRDTERIFDQIPEHWALYLGILSRAYMNLGSCYWRLGNIDEADKAFGTADKFVKLFFSKARQTGDIPPDKAVVEMASRMLAISINMMGMLISLKLTSDIRDVFETNKERAVGLMGQLSNETPENLGNVNVRFLEKILSGLISS</sequence>
<dbReference type="RefSeq" id="WP_016455894.1">
    <property type="nucleotide sequence ID" value="NZ_KE150269.1"/>
</dbReference>
<proteinExistence type="predicted"/>
<reference evidence="1 2" key="1">
    <citation type="submission" date="2013-04" db="EMBL/GenBank/DDBJ databases">
        <title>The Genome Sequence of Propionimicrobium lymphophilum ACS-093-V-SCH5.</title>
        <authorList>
            <consortium name="The Broad Institute Genomics Platform"/>
            <person name="Earl A."/>
            <person name="Ward D."/>
            <person name="Feldgarden M."/>
            <person name="Gevers D."/>
            <person name="Saerens B."/>
            <person name="Vaneechoutte M."/>
            <person name="Walker B."/>
            <person name="Young S."/>
            <person name="Zeng Q."/>
            <person name="Gargeya S."/>
            <person name="Fitzgerald M."/>
            <person name="Haas B."/>
            <person name="Abouelleil A."/>
            <person name="Allen A.W."/>
            <person name="Alvarado L."/>
            <person name="Arachchi H.M."/>
            <person name="Berlin A.M."/>
            <person name="Chapman S.B."/>
            <person name="Gainer-Dewar J."/>
            <person name="Goldberg J."/>
            <person name="Griggs A."/>
            <person name="Gujja S."/>
            <person name="Hansen M."/>
            <person name="Howarth C."/>
            <person name="Imamovic A."/>
            <person name="Ireland A."/>
            <person name="Larimer J."/>
            <person name="McCowan C."/>
            <person name="Murphy C."/>
            <person name="Pearson M."/>
            <person name="Poon T.W."/>
            <person name="Priest M."/>
            <person name="Roberts A."/>
            <person name="Saif S."/>
            <person name="Shea T."/>
            <person name="Sisk P."/>
            <person name="Sykes S."/>
            <person name="Wortman J."/>
            <person name="Nusbaum C."/>
            <person name="Birren B."/>
        </authorList>
    </citation>
    <scope>NUCLEOTIDE SEQUENCE [LARGE SCALE GENOMIC DNA]</scope>
    <source>
        <strain evidence="1 2">ACS-093-V-SCH5</strain>
    </source>
</reference>
<evidence type="ECO:0000313" key="2">
    <source>
        <dbReference type="Proteomes" id="UP000014417"/>
    </source>
</evidence>
<dbReference type="OrthoDB" id="3731481at2"/>
<accession>S2W5H0</accession>
<dbReference type="STRING" id="883161.HMPREF9306_01061"/>
<gene>
    <name evidence="1" type="ORF">HMPREF9306_01061</name>
</gene>
<organism evidence="1 2">
    <name type="scientific">Propionimicrobium lymphophilum ACS-093-V-SCH5</name>
    <dbReference type="NCBI Taxonomy" id="883161"/>
    <lineage>
        <taxon>Bacteria</taxon>
        <taxon>Bacillati</taxon>
        <taxon>Actinomycetota</taxon>
        <taxon>Actinomycetes</taxon>
        <taxon>Propionibacteriales</taxon>
        <taxon>Propionibacteriaceae</taxon>
        <taxon>Propionimicrobium</taxon>
    </lineage>
</organism>
<name>S2W5H0_9ACTN</name>
<dbReference type="AlphaFoldDB" id="S2W5H0"/>
<dbReference type="HOGENOM" id="CLU_279902_0_0_11"/>
<dbReference type="Proteomes" id="UP000014417">
    <property type="component" value="Unassembled WGS sequence"/>
</dbReference>
<dbReference type="Pfam" id="PF13181">
    <property type="entry name" value="TPR_8"/>
    <property type="match status" value="2"/>
</dbReference>
<dbReference type="InterPro" id="IPR027417">
    <property type="entry name" value="P-loop_NTPase"/>
</dbReference>
<dbReference type="SUPFAM" id="SSF52540">
    <property type="entry name" value="P-loop containing nucleoside triphosphate hydrolases"/>
    <property type="match status" value="1"/>
</dbReference>
<protein>
    <submittedName>
        <fullName evidence="1">Uncharacterized protein</fullName>
    </submittedName>
</protein>
<evidence type="ECO:0000313" key="1">
    <source>
        <dbReference type="EMBL" id="EPD33520.1"/>
    </source>
</evidence>
<comment type="caution">
    <text evidence="1">The sequence shown here is derived from an EMBL/GenBank/DDBJ whole genome shotgun (WGS) entry which is preliminary data.</text>
</comment>
<dbReference type="Gene3D" id="1.25.40.10">
    <property type="entry name" value="Tetratricopeptide repeat domain"/>
    <property type="match status" value="2"/>
</dbReference>
<keyword evidence="2" id="KW-1185">Reference proteome</keyword>